<dbReference type="AlphaFoldDB" id="A0A392UG25"/>
<protein>
    <submittedName>
        <fullName evidence="1">Uncharacterized protein</fullName>
    </submittedName>
</protein>
<reference evidence="1 2" key="1">
    <citation type="journal article" date="2018" name="Front. Plant Sci.">
        <title>Red Clover (Trifolium pratense) and Zigzag Clover (T. medium) - A Picture of Genomic Similarities and Differences.</title>
        <authorList>
            <person name="Dluhosova J."/>
            <person name="Istvanek J."/>
            <person name="Nedelnik J."/>
            <person name="Repkova J."/>
        </authorList>
    </citation>
    <scope>NUCLEOTIDE SEQUENCE [LARGE SCALE GENOMIC DNA]</scope>
    <source>
        <strain evidence="2">cv. 10/8</strain>
        <tissue evidence="1">Leaf</tissue>
    </source>
</reference>
<evidence type="ECO:0000313" key="1">
    <source>
        <dbReference type="EMBL" id="MCI71366.1"/>
    </source>
</evidence>
<proteinExistence type="predicted"/>
<dbReference type="EMBL" id="LXQA010795004">
    <property type="protein sequence ID" value="MCI71366.1"/>
    <property type="molecule type" value="Genomic_DNA"/>
</dbReference>
<feature type="non-terminal residue" evidence="1">
    <location>
        <position position="65"/>
    </location>
</feature>
<organism evidence="1 2">
    <name type="scientific">Trifolium medium</name>
    <dbReference type="NCBI Taxonomy" id="97028"/>
    <lineage>
        <taxon>Eukaryota</taxon>
        <taxon>Viridiplantae</taxon>
        <taxon>Streptophyta</taxon>
        <taxon>Embryophyta</taxon>
        <taxon>Tracheophyta</taxon>
        <taxon>Spermatophyta</taxon>
        <taxon>Magnoliopsida</taxon>
        <taxon>eudicotyledons</taxon>
        <taxon>Gunneridae</taxon>
        <taxon>Pentapetalae</taxon>
        <taxon>rosids</taxon>
        <taxon>fabids</taxon>
        <taxon>Fabales</taxon>
        <taxon>Fabaceae</taxon>
        <taxon>Papilionoideae</taxon>
        <taxon>50 kb inversion clade</taxon>
        <taxon>NPAAA clade</taxon>
        <taxon>Hologalegina</taxon>
        <taxon>IRL clade</taxon>
        <taxon>Trifolieae</taxon>
        <taxon>Trifolium</taxon>
    </lineage>
</organism>
<name>A0A392UG25_9FABA</name>
<dbReference type="Proteomes" id="UP000265520">
    <property type="component" value="Unassembled WGS sequence"/>
</dbReference>
<keyword evidence="2" id="KW-1185">Reference proteome</keyword>
<sequence>MSIIPTFLSGFVSKRIEFLEFEVLAQRAVASSGEQKQNFWVFQEHQREVAIGSLSENQRDSATIG</sequence>
<comment type="caution">
    <text evidence="1">The sequence shown here is derived from an EMBL/GenBank/DDBJ whole genome shotgun (WGS) entry which is preliminary data.</text>
</comment>
<evidence type="ECO:0000313" key="2">
    <source>
        <dbReference type="Proteomes" id="UP000265520"/>
    </source>
</evidence>
<accession>A0A392UG25</accession>